<name>A0A067T2Z9_GALM3</name>
<evidence type="ECO:0008006" key="3">
    <source>
        <dbReference type="Google" id="ProtNLM"/>
    </source>
</evidence>
<evidence type="ECO:0000313" key="2">
    <source>
        <dbReference type="Proteomes" id="UP000027222"/>
    </source>
</evidence>
<reference evidence="2" key="1">
    <citation type="journal article" date="2014" name="Proc. Natl. Acad. Sci. U.S.A.">
        <title>Extensive sampling of basidiomycete genomes demonstrates inadequacy of the white-rot/brown-rot paradigm for wood decay fungi.</title>
        <authorList>
            <person name="Riley R."/>
            <person name="Salamov A.A."/>
            <person name="Brown D.W."/>
            <person name="Nagy L.G."/>
            <person name="Floudas D."/>
            <person name="Held B.W."/>
            <person name="Levasseur A."/>
            <person name="Lombard V."/>
            <person name="Morin E."/>
            <person name="Otillar R."/>
            <person name="Lindquist E.A."/>
            <person name="Sun H."/>
            <person name="LaButti K.M."/>
            <person name="Schmutz J."/>
            <person name="Jabbour D."/>
            <person name="Luo H."/>
            <person name="Baker S.E."/>
            <person name="Pisabarro A.G."/>
            <person name="Walton J.D."/>
            <person name="Blanchette R.A."/>
            <person name="Henrissat B."/>
            <person name="Martin F."/>
            <person name="Cullen D."/>
            <person name="Hibbett D.S."/>
            <person name="Grigoriev I.V."/>
        </authorList>
    </citation>
    <scope>NUCLEOTIDE SEQUENCE [LARGE SCALE GENOMIC DNA]</scope>
    <source>
        <strain evidence="2">CBS 339.88</strain>
    </source>
</reference>
<dbReference type="Proteomes" id="UP000027222">
    <property type="component" value="Unassembled WGS sequence"/>
</dbReference>
<sequence length="179" mass="20860">MKTTILTTHEIAATNAPILKLDHDILWYIIKLNTDLFVNHHTLQSTRCYSQVCQSWRSFIIGSPTLWGKLIDLNELYLSGEHWRSEVLRRSGDSLLWVKWDSTEVSTPPCGLFREFFEVIMNDHWERIQKLSDGVNFREIQEFDILFSLLSSRYAEWKNKNQGKTIPTLYGVAEAGIPK</sequence>
<organism evidence="1 2">
    <name type="scientific">Galerina marginata (strain CBS 339.88)</name>
    <dbReference type="NCBI Taxonomy" id="685588"/>
    <lineage>
        <taxon>Eukaryota</taxon>
        <taxon>Fungi</taxon>
        <taxon>Dikarya</taxon>
        <taxon>Basidiomycota</taxon>
        <taxon>Agaricomycotina</taxon>
        <taxon>Agaricomycetes</taxon>
        <taxon>Agaricomycetidae</taxon>
        <taxon>Agaricales</taxon>
        <taxon>Agaricineae</taxon>
        <taxon>Strophariaceae</taxon>
        <taxon>Galerina</taxon>
    </lineage>
</organism>
<accession>A0A067T2Z9</accession>
<dbReference type="EMBL" id="KL142378">
    <property type="protein sequence ID" value="KDR76717.1"/>
    <property type="molecule type" value="Genomic_DNA"/>
</dbReference>
<protein>
    <recommendedName>
        <fullName evidence="3">F-box domain-containing protein</fullName>
    </recommendedName>
</protein>
<evidence type="ECO:0000313" key="1">
    <source>
        <dbReference type="EMBL" id="KDR76717.1"/>
    </source>
</evidence>
<dbReference type="HOGENOM" id="CLU_1503549_0_0_1"/>
<gene>
    <name evidence="1" type="ORF">GALMADRAFT_247093</name>
</gene>
<keyword evidence="2" id="KW-1185">Reference proteome</keyword>
<dbReference type="OrthoDB" id="3064206at2759"/>
<dbReference type="AlphaFoldDB" id="A0A067T2Z9"/>
<proteinExistence type="predicted"/>